<evidence type="ECO:0000256" key="2">
    <source>
        <dbReference type="ARBA" id="ARBA00022573"/>
    </source>
</evidence>
<dbReference type="NCBIfam" id="NF005970">
    <property type="entry name" value="PRK08057.1-4"/>
    <property type="match status" value="1"/>
</dbReference>
<dbReference type="AlphaFoldDB" id="B8HQ30"/>
<evidence type="ECO:0000313" key="4">
    <source>
        <dbReference type="EMBL" id="ACL47427.1"/>
    </source>
</evidence>
<evidence type="ECO:0000256" key="1">
    <source>
        <dbReference type="ARBA" id="ARBA00004953"/>
    </source>
</evidence>
<keyword evidence="2" id="KW-0169">Cobalamin biosynthesis</keyword>
<dbReference type="PROSITE" id="PS51014">
    <property type="entry name" value="COBK_CBIJ"/>
    <property type="match status" value="1"/>
</dbReference>
<dbReference type="PANTHER" id="PTHR36925">
    <property type="entry name" value="COBALT-PRECORRIN-6A REDUCTASE"/>
    <property type="match status" value="1"/>
</dbReference>
<comment type="pathway">
    <text evidence="1">Cofactor biosynthesis; adenosylcobalamin biosynthesis.</text>
</comment>
<dbReference type="eggNOG" id="COG2099">
    <property type="taxonomic scope" value="Bacteria"/>
</dbReference>
<sequence length="254" mass="27931">MKRIWLIGGTSESRQLAIALSQANRPCTITVTTEPARQLYPSHACLKVIVGKLTPAQLAVFLQAEAIGAIVDASHPFAEEISRLAIAAATEFQIPYLRFERSPIVAPGSSETVLTLSSFEQLFQGNYLTDQRVLLTLGYKALPLFIPWQNKATLFARILPSIEALEVALAAGFSSDRLFGLRPPLSLELERALWQHWQISLVVTKASGAAGGEAIKRSLAEELGISLIVINRPEVSYPRWTNELAIVLEFCQHI</sequence>
<protein>
    <submittedName>
        <fullName evidence="4">Precorrin-6x reductase</fullName>
    </submittedName>
</protein>
<dbReference type="HOGENOM" id="CLU_068627_0_1_3"/>
<dbReference type="STRING" id="395961.Cyan7425_5134"/>
<dbReference type="Pfam" id="PF02571">
    <property type="entry name" value="CbiJ"/>
    <property type="match status" value="1"/>
</dbReference>
<dbReference type="EMBL" id="CP001344">
    <property type="protein sequence ID" value="ACL47427.1"/>
    <property type="molecule type" value="Genomic_DNA"/>
</dbReference>
<reference evidence="4" key="1">
    <citation type="submission" date="2009-01" db="EMBL/GenBank/DDBJ databases">
        <title>Complete sequence of chromosome Cyanothece sp. PCC 7425.</title>
        <authorList>
            <consortium name="US DOE Joint Genome Institute"/>
            <person name="Lucas S."/>
            <person name="Copeland A."/>
            <person name="Lapidus A."/>
            <person name="Glavina del Rio T."/>
            <person name="Dalin E."/>
            <person name="Tice H."/>
            <person name="Bruce D."/>
            <person name="Goodwin L."/>
            <person name="Pitluck S."/>
            <person name="Sims D."/>
            <person name="Meineke L."/>
            <person name="Brettin T."/>
            <person name="Detter J.C."/>
            <person name="Han C."/>
            <person name="Larimer F."/>
            <person name="Land M."/>
            <person name="Hauser L."/>
            <person name="Kyrpides N."/>
            <person name="Ovchinnikova G."/>
            <person name="Liberton M."/>
            <person name="Stoeckel J."/>
            <person name="Banerjee A."/>
            <person name="Singh A."/>
            <person name="Page L."/>
            <person name="Sato H."/>
            <person name="Zhao L."/>
            <person name="Sherman L."/>
            <person name="Pakrasi H."/>
            <person name="Richardson P."/>
        </authorList>
    </citation>
    <scope>NUCLEOTIDE SEQUENCE</scope>
    <source>
        <strain evidence="4">PCC 7425</strain>
    </source>
</reference>
<dbReference type="GO" id="GO:0016994">
    <property type="term" value="F:precorrin-6A reductase activity"/>
    <property type="evidence" value="ECO:0007669"/>
    <property type="project" value="InterPro"/>
</dbReference>
<dbReference type="OrthoDB" id="9780707at2"/>
<dbReference type="GO" id="GO:0009236">
    <property type="term" value="P:cobalamin biosynthetic process"/>
    <property type="evidence" value="ECO:0007669"/>
    <property type="project" value="UniProtKB-UniPathway"/>
</dbReference>
<keyword evidence="3" id="KW-0560">Oxidoreductase</keyword>
<evidence type="ECO:0000256" key="3">
    <source>
        <dbReference type="ARBA" id="ARBA00023002"/>
    </source>
</evidence>
<dbReference type="PANTHER" id="PTHR36925:SF1">
    <property type="entry name" value="COBALT-PRECORRIN-6A REDUCTASE"/>
    <property type="match status" value="1"/>
</dbReference>
<gene>
    <name evidence="4" type="ordered locus">Cyan7425_5134</name>
</gene>
<dbReference type="InterPro" id="IPR003723">
    <property type="entry name" value="Precorrin-6x_reduct"/>
</dbReference>
<organism evidence="4">
    <name type="scientific">Cyanothece sp. (strain PCC 7425 / ATCC 29141)</name>
    <dbReference type="NCBI Taxonomy" id="395961"/>
    <lineage>
        <taxon>Bacteria</taxon>
        <taxon>Bacillati</taxon>
        <taxon>Cyanobacteriota</taxon>
        <taxon>Cyanophyceae</taxon>
        <taxon>Gomontiellales</taxon>
        <taxon>Cyanothecaceae</taxon>
        <taxon>Cyanothece</taxon>
    </lineage>
</organism>
<dbReference type="NCBIfam" id="TIGR00715">
    <property type="entry name" value="precor6x_red"/>
    <property type="match status" value="1"/>
</dbReference>
<dbReference type="UniPathway" id="UPA00148"/>
<name>B8HQ30_CYAP4</name>
<accession>B8HQ30</accession>
<proteinExistence type="predicted"/>
<dbReference type="KEGG" id="cyn:Cyan7425_5134"/>